<dbReference type="FunCoup" id="I7M6M2">
    <property type="interactions" value="12"/>
</dbReference>
<dbReference type="OrthoDB" id="3012298at2759"/>
<dbReference type="AlphaFoldDB" id="I7M6M2"/>
<keyword evidence="2" id="KW-0326">Glycosidase</keyword>
<keyword evidence="3" id="KW-1133">Transmembrane helix</keyword>
<reference evidence="6" key="1">
    <citation type="journal article" date="2006" name="PLoS Biol.">
        <title>Macronuclear genome sequence of the ciliate Tetrahymena thermophila, a model eukaryote.</title>
        <authorList>
            <person name="Eisen J.A."/>
            <person name="Coyne R.S."/>
            <person name="Wu M."/>
            <person name="Wu D."/>
            <person name="Thiagarajan M."/>
            <person name="Wortman J.R."/>
            <person name="Badger J.H."/>
            <person name="Ren Q."/>
            <person name="Amedeo P."/>
            <person name="Jones K.M."/>
            <person name="Tallon L.J."/>
            <person name="Delcher A.L."/>
            <person name="Salzberg S.L."/>
            <person name="Silva J.C."/>
            <person name="Haas B.J."/>
            <person name="Majoros W.H."/>
            <person name="Farzad M."/>
            <person name="Carlton J.M."/>
            <person name="Smith R.K. Jr."/>
            <person name="Garg J."/>
            <person name="Pearlman R.E."/>
            <person name="Karrer K.M."/>
            <person name="Sun L."/>
            <person name="Manning G."/>
            <person name="Elde N.C."/>
            <person name="Turkewitz A.P."/>
            <person name="Asai D.J."/>
            <person name="Wilkes D.E."/>
            <person name="Wang Y."/>
            <person name="Cai H."/>
            <person name="Collins K."/>
            <person name="Stewart B.A."/>
            <person name="Lee S.R."/>
            <person name="Wilamowska K."/>
            <person name="Weinberg Z."/>
            <person name="Ruzzo W.L."/>
            <person name="Wloga D."/>
            <person name="Gaertig J."/>
            <person name="Frankel J."/>
            <person name="Tsao C.-C."/>
            <person name="Gorovsky M.A."/>
            <person name="Keeling P.J."/>
            <person name="Waller R.F."/>
            <person name="Patron N.J."/>
            <person name="Cherry J.M."/>
            <person name="Stover N.A."/>
            <person name="Krieger C.J."/>
            <person name="del Toro C."/>
            <person name="Ryder H.F."/>
            <person name="Williamson S.C."/>
            <person name="Barbeau R.A."/>
            <person name="Hamilton E.P."/>
            <person name="Orias E."/>
        </authorList>
    </citation>
    <scope>NUCLEOTIDE SEQUENCE [LARGE SCALE GENOMIC DNA]</scope>
    <source>
        <strain evidence="6">SB210</strain>
    </source>
</reference>
<evidence type="ECO:0000256" key="2">
    <source>
        <dbReference type="ARBA" id="ARBA00023295"/>
    </source>
</evidence>
<dbReference type="InterPro" id="IPR001579">
    <property type="entry name" value="Glyco_hydro_18_chit_AS"/>
</dbReference>
<dbReference type="GeneID" id="7830647"/>
<sequence length="352" mass="39615">MQINRVIFVVSALIAVSLLTGFAFYYKNGASIRPDTSSQTRQQELIEAIKAKPFKSIAYVNRLAGYWPPQVILNSLGVNSKCYDIFILTFWMYGMMGDAVSVYDKPLNFIGPDVIGNTNAEIQQNLQKLYHDNGSLLFISAFGAAQNPTGFDPTLVAESLAKWVNENPYIDGIDIDYEDNDAIVDGTGTKWLITFQKVLRQKLDNKHLLITHAPQAPYFSRAYYDNGAYYTVEKEVGNTIDWYNIQFYNQGSNTYDSYESLFVESGKPFVNTSYSEIIKIDGIPAEKLILGKPAVTADATNTGYVEPAKLAQICNEGKEKSGITIPGFFIWQYSSDTSCRFYDAFTQNYKYK</sequence>
<feature type="transmembrane region" description="Helical" evidence="3">
    <location>
        <begin position="6"/>
        <end position="26"/>
    </location>
</feature>
<dbReference type="EMBL" id="GG662665">
    <property type="protein sequence ID" value="EAR85467.3"/>
    <property type="molecule type" value="Genomic_DNA"/>
</dbReference>
<dbReference type="CDD" id="cd00598">
    <property type="entry name" value="GH18_chitinase-like"/>
    <property type="match status" value="1"/>
</dbReference>
<proteinExistence type="predicted"/>
<evidence type="ECO:0000256" key="1">
    <source>
        <dbReference type="ARBA" id="ARBA00022801"/>
    </source>
</evidence>
<keyword evidence="3" id="KW-0472">Membrane</keyword>
<evidence type="ECO:0000259" key="4">
    <source>
        <dbReference type="PROSITE" id="PS51910"/>
    </source>
</evidence>
<evidence type="ECO:0000313" key="5">
    <source>
        <dbReference type="EMBL" id="EAR85467.3"/>
    </source>
</evidence>
<dbReference type="SUPFAM" id="SSF51445">
    <property type="entry name" value="(Trans)glycosidases"/>
    <property type="match status" value="1"/>
</dbReference>
<keyword evidence="6" id="KW-1185">Reference proteome</keyword>
<name>I7M6M2_TETTS</name>
<feature type="domain" description="GH18" evidence="4">
    <location>
        <begin position="61"/>
        <end position="352"/>
    </location>
</feature>
<dbReference type="InParanoid" id="I7M6M2"/>
<evidence type="ECO:0000313" key="6">
    <source>
        <dbReference type="Proteomes" id="UP000009168"/>
    </source>
</evidence>
<dbReference type="eggNOG" id="ENOG502S1JC">
    <property type="taxonomic scope" value="Eukaryota"/>
</dbReference>
<organism evidence="5 6">
    <name type="scientific">Tetrahymena thermophila (strain SB210)</name>
    <dbReference type="NCBI Taxonomy" id="312017"/>
    <lineage>
        <taxon>Eukaryota</taxon>
        <taxon>Sar</taxon>
        <taxon>Alveolata</taxon>
        <taxon>Ciliophora</taxon>
        <taxon>Intramacronucleata</taxon>
        <taxon>Oligohymenophorea</taxon>
        <taxon>Hymenostomatida</taxon>
        <taxon>Tetrahymenina</taxon>
        <taxon>Tetrahymenidae</taxon>
        <taxon>Tetrahymena</taxon>
    </lineage>
</organism>
<dbReference type="HOGENOM" id="CLU_050410_1_0_1"/>
<dbReference type="PROSITE" id="PS01095">
    <property type="entry name" value="GH18_1"/>
    <property type="match status" value="1"/>
</dbReference>
<keyword evidence="1 5" id="KW-0378">Hydrolase</keyword>
<dbReference type="GO" id="GO:0004553">
    <property type="term" value="F:hydrolase activity, hydrolyzing O-glycosyl compounds"/>
    <property type="evidence" value="ECO:0007669"/>
    <property type="project" value="InterPro"/>
</dbReference>
<gene>
    <name evidence="5" type="ORF">TTHERM_00442170</name>
</gene>
<keyword evidence="3" id="KW-0812">Transmembrane</keyword>
<dbReference type="Gene3D" id="3.20.20.80">
    <property type="entry name" value="Glycosidases"/>
    <property type="match status" value="1"/>
</dbReference>
<accession>I7M6M2</accession>
<dbReference type="Proteomes" id="UP000009168">
    <property type="component" value="Unassembled WGS sequence"/>
</dbReference>
<dbReference type="InterPro" id="IPR017853">
    <property type="entry name" value="GH"/>
</dbReference>
<dbReference type="PROSITE" id="PS51910">
    <property type="entry name" value="GH18_2"/>
    <property type="match status" value="1"/>
</dbReference>
<dbReference type="RefSeq" id="XP_001033130.3">
    <property type="nucleotide sequence ID" value="XM_001033130.4"/>
</dbReference>
<dbReference type="GO" id="GO:0005975">
    <property type="term" value="P:carbohydrate metabolic process"/>
    <property type="evidence" value="ECO:0007669"/>
    <property type="project" value="InterPro"/>
</dbReference>
<dbReference type="KEGG" id="tet:TTHERM_00442170"/>
<dbReference type="InterPro" id="IPR001223">
    <property type="entry name" value="Glyco_hydro18_cat"/>
</dbReference>
<protein>
    <submittedName>
        <fullName evidence="5">Glycoside hydrolase family 18 protein</fullName>
    </submittedName>
</protein>
<evidence type="ECO:0000256" key="3">
    <source>
        <dbReference type="SAM" id="Phobius"/>
    </source>
</evidence>